<keyword evidence="1" id="KW-0175">Coiled coil</keyword>
<proteinExistence type="predicted"/>
<feature type="non-terminal residue" evidence="2">
    <location>
        <position position="1"/>
    </location>
</feature>
<keyword evidence="3" id="KW-1185">Reference proteome</keyword>
<feature type="coiled-coil region" evidence="1">
    <location>
        <begin position="2"/>
        <end position="36"/>
    </location>
</feature>
<organism evidence="2 3">
    <name type="scientific">Geranomyces variabilis</name>
    <dbReference type="NCBI Taxonomy" id="109894"/>
    <lineage>
        <taxon>Eukaryota</taxon>
        <taxon>Fungi</taxon>
        <taxon>Fungi incertae sedis</taxon>
        <taxon>Chytridiomycota</taxon>
        <taxon>Chytridiomycota incertae sedis</taxon>
        <taxon>Chytridiomycetes</taxon>
        <taxon>Spizellomycetales</taxon>
        <taxon>Powellomycetaceae</taxon>
        <taxon>Geranomyces</taxon>
    </lineage>
</organism>
<gene>
    <name evidence="2" type="ORF">HDU87_001709</name>
</gene>
<comment type="caution">
    <text evidence="2">The sequence shown here is derived from an EMBL/GenBank/DDBJ whole genome shotgun (WGS) entry which is preliminary data.</text>
</comment>
<protein>
    <submittedName>
        <fullName evidence="2">Uncharacterized protein</fullName>
    </submittedName>
</protein>
<evidence type="ECO:0000256" key="1">
    <source>
        <dbReference type="SAM" id="Coils"/>
    </source>
</evidence>
<name>A0AAD5XLR2_9FUNG</name>
<dbReference type="AlphaFoldDB" id="A0AAD5XLR2"/>
<evidence type="ECO:0000313" key="2">
    <source>
        <dbReference type="EMBL" id="KAJ3167240.1"/>
    </source>
</evidence>
<dbReference type="Proteomes" id="UP001212152">
    <property type="component" value="Unassembled WGS sequence"/>
</dbReference>
<reference evidence="2" key="1">
    <citation type="submission" date="2020-05" db="EMBL/GenBank/DDBJ databases">
        <title>Phylogenomic resolution of chytrid fungi.</title>
        <authorList>
            <person name="Stajich J.E."/>
            <person name="Amses K."/>
            <person name="Simmons R."/>
            <person name="Seto K."/>
            <person name="Myers J."/>
            <person name="Bonds A."/>
            <person name="Quandt C.A."/>
            <person name="Barry K."/>
            <person name="Liu P."/>
            <person name="Grigoriev I."/>
            <person name="Longcore J.E."/>
            <person name="James T.Y."/>
        </authorList>
    </citation>
    <scope>NUCLEOTIDE SEQUENCE</scope>
    <source>
        <strain evidence="2">JEL0379</strain>
    </source>
</reference>
<dbReference type="EMBL" id="JADGJQ010000145">
    <property type="protein sequence ID" value="KAJ3167240.1"/>
    <property type="molecule type" value="Genomic_DNA"/>
</dbReference>
<sequence length="57" mass="6491">DMQSVLNKNADLQKELTAAYNKIATLKSKHAALREECVASTTHLTHHLKRPRRPLEI</sequence>
<accession>A0AAD5XLR2</accession>
<evidence type="ECO:0000313" key="3">
    <source>
        <dbReference type="Proteomes" id="UP001212152"/>
    </source>
</evidence>